<organism evidence="9 10">
    <name type="scientific">Roseivirga pacifica</name>
    <dbReference type="NCBI Taxonomy" id="1267423"/>
    <lineage>
        <taxon>Bacteria</taxon>
        <taxon>Pseudomonadati</taxon>
        <taxon>Bacteroidota</taxon>
        <taxon>Cytophagia</taxon>
        <taxon>Cytophagales</taxon>
        <taxon>Roseivirgaceae</taxon>
        <taxon>Roseivirga</taxon>
    </lineage>
</organism>
<dbReference type="SUPFAM" id="SSF81345">
    <property type="entry name" value="ABC transporter involved in vitamin B12 uptake, BtuC"/>
    <property type="match status" value="1"/>
</dbReference>
<dbReference type="Proteomes" id="UP000199437">
    <property type="component" value="Unassembled WGS sequence"/>
</dbReference>
<dbReference type="FunFam" id="1.10.3470.10:FF:000001">
    <property type="entry name" value="Vitamin B12 ABC transporter permease BtuC"/>
    <property type="match status" value="1"/>
</dbReference>
<dbReference type="EMBL" id="FOIR01000005">
    <property type="protein sequence ID" value="SEW42775.1"/>
    <property type="molecule type" value="Genomic_DNA"/>
</dbReference>
<dbReference type="PANTHER" id="PTHR30472">
    <property type="entry name" value="FERRIC ENTEROBACTIN TRANSPORT SYSTEM PERMEASE PROTEIN"/>
    <property type="match status" value="1"/>
</dbReference>
<dbReference type="GO" id="GO:0022857">
    <property type="term" value="F:transmembrane transporter activity"/>
    <property type="evidence" value="ECO:0007669"/>
    <property type="project" value="InterPro"/>
</dbReference>
<dbReference type="STRING" id="1267423.SAMN05216290_3882"/>
<name>A0A1I0RNJ3_9BACT</name>
<feature type="transmembrane region" description="Helical" evidence="8">
    <location>
        <begin position="302"/>
        <end position="320"/>
    </location>
</feature>
<feature type="transmembrane region" description="Helical" evidence="8">
    <location>
        <begin position="332"/>
        <end position="351"/>
    </location>
</feature>
<proteinExistence type="inferred from homology"/>
<dbReference type="GO" id="GO:0005886">
    <property type="term" value="C:plasma membrane"/>
    <property type="evidence" value="ECO:0007669"/>
    <property type="project" value="UniProtKB-SubCell"/>
</dbReference>
<keyword evidence="7 8" id="KW-0472">Membrane</keyword>
<accession>A0A1I0RNJ3</accession>
<sequence>MSKAIQFTMPKTFSANQRIVLMMLSLVVVFFVSLSVGAVEITLKDSVNIFLNEIGLGATEVSDVKTLVFKDIRLPRLLFTILIGAALGVSGAALQGLFRNPLVEPGIIGVSSGAALGAIAVIMGMESIFGSVPEHYKQYLLPPFAFLGGVIATFTTLKLGKYKGKVRVTILILAGVAITALTSAIIGLGIFYSDEQQLRAFTFWTLGDLSVATWTKVYIIVIPVIVTVAGLMYHARSLNALALGESEAYHSGVNVERLKNITILLSALAVGTAVAFAGIIGFLGLVIPHIIRMTISSDHRVVIPGSAIGGALLLILADILARTVVAPAELPIGIITATVGTPFFIYLLTVAKRKNLI</sequence>
<evidence type="ECO:0000256" key="5">
    <source>
        <dbReference type="ARBA" id="ARBA00022692"/>
    </source>
</evidence>
<evidence type="ECO:0000256" key="3">
    <source>
        <dbReference type="ARBA" id="ARBA00022448"/>
    </source>
</evidence>
<feature type="transmembrane region" description="Helical" evidence="8">
    <location>
        <begin position="212"/>
        <end position="233"/>
    </location>
</feature>
<comment type="subcellular location">
    <subcellularLocation>
        <location evidence="1">Cell membrane</location>
        <topology evidence="1">Multi-pass membrane protein</topology>
    </subcellularLocation>
</comment>
<evidence type="ECO:0000313" key="10">
    <source>
        <dbReference type="Proteomes" id="UP000199437"/>
    </source>
</evidence>
<dbReference type="GO" id="GO:0033214">
    <property type="term" value="P:siderophore-iron import into cell"/>
    <property type="evidence" value="ECO:0007669"/>
    <property type="project" value="TreeGrafter"/>
</dbReference>
<gene>
    <name evidence="9" type="ORF">SAMN05216290_3882</name>
</gene>
<comment type="similarity">
    <text evidence="2">Belongs to the binding-protein-dependent transport system permease family. FecCD subfamily.</text>
</comment>
<dbReference type="AlphaFoldDB" id="A0A1I0RNJ3"/>
<protein>
    <submittedName>
        <fullName evidence="9">Iron complex transport system permease protein</fullName>
    </submittedName>
</protein>
<evidence type="ECO:0000256" key="2">
    <source>
        <dbReference type="ARBA" id="ARBA00007935"/>
    </source>
</evidence>
<keyword evidence="3" id="KW-0813">Transport</keyword>
<reference evidence="10" key="1">
    <citation type="submission" date="2016-10" db="EMBL/GenBank/DDBJ databases">
        <authorList>
            <person name="Varghese N."/>
            <person name="Submissions S."/>
        </authorList>
    </citation>
    <scope>NUCLEOTIDE SEQUENCE [LARGE SCALE GENOMIC DNA]</scope>
    <source>
        <strain evidence="10">CGMCC 1.12402</strain>
    </source>
</reference>
<evidence type="ECO:0000256" key="4">
    <source>
        <dbReference type="ARBA" id="ARBA00022475"/>
    </source>
</evidence>
<feature type="transmembrane region" description="Helical" evidence="8">
    <location>
        <begin position="263"/>
        <end position="290"/>
    </location>
</feature>
<feature type="transmembrane region" description="Helical" evidence="8">
    <location>
        <begin position="77"/>
        <end position="94"/>
    </location>
</feature>
<keyword evidence="4" id="KW-1003">Cell membrane</keyword>
<feature type="transmembrane region" description="Helical" evidence="8">
    <location>
        <begin position="140"/>
        <end position="157"/>
    </location>
</feature>
<keyword evidence="10" id="KW-1185">Reference proteome</keyword>
<keyword evidence="5 8" id="KW-0812">Transmembrane</keyword>
<evidence type="ECO:0000256" key="6">
    <source>
        <dbReference type="ARBA" id="ARBA00022989"/>
    </source>
</evidence>
<dbReference type="GeneID" id="99988548"/>
<feature type="transmembrane region" description="Helical" evidence="8">
    <location>
        <begin position="169"/>
        <end position="192"/>
    </location>
</feature>
<evidence type="ECO:0000256" key="1">
    <source>
        <dbReference type="ARBA" id="ARBA00004651"/>
    </source>
</evidence>
<dbReference type="RefSeq" id="WP_245733653.1">
    <property type="nucleotide sequence ID" value="NZ_FOIR01000005.1"/>
</dbReference>
<evidence type="ECO:0000313" key="9">
    <source>
        <dbReference type="EMBL" id="SEW42775.1"/>
    </source>
</evidence>
<dbReference type="CDD" id="cd06550">
    <property type="entry name" value="TM_ABC_iron-siderophores_like"/>
    <property type="match status" value="1"/>
</dbReference>
<evidence type="ECO:0000256" key="8">
    <source>
        <dbReference type="SAM" id="Phobius"/>
    </source>
</evidence>
<dbReference type="InterPro" id="IPR000522">
    <property type="entry name" value="ABC_transptr_permease_BtuC"/>
</dbReference>
<feature type="transmembrane region" description="Helical" evidence="8">
    <location>
        <begin position="106"/>
        <end position="128"/>
    </location>
</feature>
<dbReference type="Pfam" id="PF01032">
    <property type="entry name" value="FecCD"/>
    <property type="match status" value="1"/>
</dbReference>
<dbReference type="Gene3D" id="1.10.3470.10">
    <property type="entry name" value="ABC transporter involved in vitamin B12 uptake, BtuC"/>
    <property type="match status" value="1"/>
</dbReference>
<keyword evidence="6 8" id="KW-1133">Transmembrane helix</keyword>
<dbReference type="PANTHER" id="PTHR30472:SF25">
    <property type="entry name" value="ABC TRANSPORTER PERMEASE PROTEIN MJ0876-RELATED"/>
    <property type="match status" value="1"/>
</dbReference>
<evidence type="ECO:0000256" key="7">
    <source>
        <dbReference type="ARBA" id="ARBA00023136"/>
    </source>
</evidence>
<dbReference type="InterPro" id="IPR037294">
    <property type="entry name" value="ABC_BtuC-like"/>
</dbReference>